<dbReference type="InterPro" id="IPR011990">
    <property type="entry name" value="TPR-like_helical_dom_sf"/>
</dbReference>
<accession>A0A2G4YTE6</accession>
<keyword evidence="2" id="KW-0732">Signal</keyword>
<dbReference type="SUPFAM" id="SSF48452">
    <property type="entry name" value="TPR-like"/>
    <property type="match status" value="1"/>
</dbReference>
<dbReference type="AlphaFoldDB" id="A0A2G4YTE6"/>
<feature type="repeat" description="TPR" evidence="1">
    <location>
        <begin position="80"/>
        <end position="113"/>
    </location>
</feature>
<name>A0A2G4YTE6_9PROT</name>
<dbReference type="Gene3D" id="1.25.40.10">
    <property type="entry name" value="Tetratricopeptide repeat domain"/>
    <property type="match status" value="1"/>
</dbReference>
<dbReference type="PROSITE" id="PS51257">
    <property type="entry name" value="PROKAR_LIPOPROTEIN"/>
    <property type="match status" value="1"/>
</dbReference>
<evidence type="ECO:0000256" key="1">
    <source>
        <dbReference type="PROSITE-ProRule" id="PRU00339"/>
    </source>
</evidence>
<dbReference type="PROSITE" id="PS50005">
    <property type="entry name" value="TPR"/>
    <property type="match status" value="1"/>
</dbReference>
<organism evidence="3 4">
    <name type="scientific">Paremcibacter congregatus</name>
    <dbReference type="NCBI Taxonomy" id="2043170"/>
    <lineage>
        <taxon>Bacteria</taxon>
        <taxon>Pseudomonadati</taxon>
        <taxon>Pseudomonadota</taxon>
        <taxon>Alphaproteobacteria</taxon>
        <taxon>Emcibacterales</taxon>
        <taxon>Emcibacteraceae</taxon>
        <taxon>Paremcibacter</taxon>
    </lineage>
</organism>
<keyword evidence="1" id="KW-0802">TPR repeat</keyword>
<keyword evidence="4" id="KW-1185">Reference proteome</keyword>
<gene>
    <name evidence="3" type="ORF">CRD36_10490</name>
</gene>
<evidence type="ECO:0000313" key="4">
    <source>
        <dbReference type="Proteomes" id="UP000229730"/>
    </source>
</evidence>
<dbReference type="EMBL" id="PDEM01000023">
    <property type="protein sequence ID" value="PHZ84706.1"/>
    <property type="molecule type" value="Genomic_DNA"/>
</dbReference>
<evidence type="ECO:0000313" key="3">
    <source>
        <dbReference type="EMBL" id="PHZ84706.1"/>
    </source>
</evidence>
<dbReference type="InParanoid" id="A0A2G4YTE6"/>
<feature type="signal peptide" evidence="2">
    <location>
        <begin position="1"/>
        <end position="27"/>
    </location>
</feature>
<reference evidence="3 4" key="1">
    <citation type="submission" date="2017-10" db="EMBL/GenBank/DDBJ databases">
        <title>Frigbacter circumglobatus gen. nov. sp. nov., isolated from sediment cultured in situ.</title>
        <authorList>
            <person name="Zhao Z."/>
        </authorList>
    </citation>
    <scope>NUCLEOTIDE SEQUENCE [LARGE SCALE GENOMIC DNA]</scope>
    <source>
        <strain evidence="3 4">ZYL</strain>
    </source>
</reference>
<evidence type="ECO:0000256" key="2">
    <source>
        <dbReference type="SAM" id="SignalP"/>
    </source>
</evidence>
<sequence>MGRRRVRRTLKMTALTGVCLVMMSCGGTETLVFSEPPFAEQTTLIGTPLREPAWSEATKARLLLDLEIAQAAFDLAPDREDSYLWLGRRYGYLGQYLTAIEIFSQGLEKFPDSYKLLRFRGRHLVRTRQFERALADYRQAILLMADHPDSFEPDGIPNALGLTIGTYHTNIHYYLGQASFAVGDYETMLVEMDQALTSPVLFARDDYLVSNGYWRYMALRKLGQHEAAEAMINAIPQQLDLIENTHYHKGVLLLQGYITEEDARRDSHALVKFALSMKYHFDGQAAKAAELQKEIIQDSPFGFWPAEVELVRSQN</sequence>
<comment type="caution">
    <text evidence="3">The sequence shown here is derived from an EMBL/GenBank/DDBJ whole genome shotgun (WGS) entry which is preliminary data.</text>
</comment>
<dbReference type="InterPro" id="IPR019734">
    <property type="entry name" value="TPR_rpt"/>
</dbReference>
<dbReference type="Proteomes" id="UP000229730">
    <property type="component" value="Unassembled WGS sequence"/>
</dbReference>
<protein>
    <submittedName>
        <fullName evidence="3">Uncharacterized protein</fullName>
    </submittedName>
</protein>
<proteinExistence type="predicted"/>
<feature type="chain" id="PRO_5013565987" evidence="2">
    <location>
        <begin position="28"/>
        <end position="315"/>
    </location>
</feature>